<proteinExistence type="predicted"/>
<dbReference type="InterPro" id="IPR029052">
    <property type="entry name" value="Metallo-depent_PP-like"/>
</dbReference>
<dbReference type="AlphaFoldDB" id="A0AAE5YH03"/>
<evidence type="ECO:0000256" key="2">
    <source>
        <dbReference type="ARBA" id="ARBA00022519"/>
    </source>
</evidence>
<dbReference type="PANTHER" id="PTHR34990:SF2">
    <property type="entry name" value="BLL8164 PROTEIN"/>
    <property type="match status" value="1"/>
</dbReference>
<evidence type="ECO:0000256" key="4">
    <source>
        <dbReference type="ARBA" id="ARBA00023136"/>
    </source>
</evidence>
<evidence type="ECO:0000259" key="6">
    <source>
        <dbReference type="Pfam" id="PF00149"/>
    </source>
</evidence>
<keyword evidence="2" id="KW-0997">Cell inner membrane</keyword>
<dbReference type="EMBL" id="VRMB01000018">
    <property type="protein sequence ID" value="TXK69045.1"/>
    <property type="molecule type" value="Genomic_DNA"/>
</dbReference>
<dbReference type="Gene3D" id="3.60.21.10">
    <property type="match status" value="1"/>
</dbReference>
<sequence length="244" mass="29209">MQEIIIKENAIFIADAHENENRRGFWEFLQALKNDKIKTSQLFLMGDIFDLLVYEVRATHEFALPYVELLEELAIKIEIVYLEGNHDFNLANFFTRVKVFSIDKQPLLCNFEDNAHTFVELAHGDIFLKPFLQFCLKSLRNHHLLCFLNFINNLCGFKITQKILTNQNKKQLVRKINNFDLIVKNRIKNYKTKFIIEGHYHQDVFYKFNEIKYLNLPTFAYKESFFIVKYEPEIRFHKIELKEA</sequence>
<dbReference type="Proteomes" id="UP000321325">
    <property type="component" value="Unassembled WGS sequence"/>
</dbReference>
<keyword evidence="5" id="KW-0464">Manganese</keyword>
<dbReference type="EMBL" id="CP037746">
    <property type="protein sequence ID" value="QBL13007.1"/>
    <property type="molecule type" value="Genomic_DNA"/>
</dbReference>
<evidence type="ECO:0000256" key="1">
    <source>
        <dbReference type="ARBA" id="ARBA00022475"/>
    </source>
</evidence>
<keyword evidence="4" id="KW-0472">Membrane</keyword>
<dbReference type="Proteomes" id="UP000293421">
    <property type="component" value="Chromosome"/>
</dbReference>
<dbReference type="GO" id="GO:0009245">
    <property type="term" value="P:lipid A biosynthetic process"/>
    <property type="evidence" value="ECO:0007669"/>
    <property type="project" value="TreeGrafter"/>
</dbReference>
<keyword evidence="1" id="KW-1003">Cell membrane</keyword>
<evidence type="ECO:0000313" key="9">
    <source>
        <dbReference type="Proteomes" id="UP000293421"/>
    </source>
</evidence>
<evidence type="ECO:0000256" key="5">
    <source>
        <dbReference type="ARBA" id="ARBA00023211"/>
    </source>
</evidence>
<dbReference type="SUPFAM" id="SSF56300">
    <property type="entry name" value="Metallo-dependent phosphatases"/>
    <property type="match status" value="1"/>
</dbReference>
<dbReference type="GO" id="GO:0008758">
    <property type="term" value="F:UDP-2,3-diacylglucosamine hydrolase activity"/>
    <property type="evidence" value="ECO:0007669"/>
    <property type="project" value="TreeGrafter"/>
</dbReference>
<evidence type="ECO:0000313" key="10">
    <source>
        <dbReference type="Proteomes" id="UP000321325"/>
    </source>
</evidence>
<reference evidence="7 9" key="1">
    <citation type="submission" date="2019-02" db="EMBL/GenBank/DDBJ databases">
        <title>Use of ANI for Rapid Identification of Enteric Bacteria.</title>
        <authorList>
            <person name="Pruckler J."/>
            <person name="Lane C."/>
            <person name="Aubert R."/>
        </authorList>
    </citation>
    <scope>NUCLEOTIDE SEQUENCE [LARGE SCALE GENOMIC DNA]</scope>
    <source>
        <strain evidence="7 9">2014D-0083</strain>
    </source>
</reference>
<evidence type="ECO:0000256" key="3">
    <source>
        <dbReference type="ARBA" id="ARBA00022723"/>
    </source>
</evidence>
<gene>
    <name evidence="7" type="ORF">A9460_01145</name>
    <name evidence="8" type="ORF">FVD15_04510</name>
</gene>
<dbReference type="GO" id="GO:0016020">
    <property type="term" value="C:membrane"/>
    <property type="evidence" value="ECO:0007669"/>
    <property type="project" value="GOC"/>
</dbReference>
<dbReference type="InterPro" id="IPR043461">
    <property type="entry name" value="LpxH-like"/>
</dbReference>
<dbReference type="Pfam" id="PF00149">
    <property type="entry name" value="Metallophos"/>
    <property type="match status" value="1"/>
</dbReference>
<reference evidence="8 10" key="2">
    <citation type="submission" date="2019-08" db="EMBL/GenBank/DDBJ databases">
        <title>Rapid identification of Enteric Bacteria from Whole Genome Sequences (WGS) using Average Nucleotide Identity (ANI).</title>
        <authorList>
            <person name="Lane C."/>
        </authorList>
    </citation>
    <scope>NUCLEOTIDE SEQUENCE [LARGE SCALE GENOMIC DNA]</scope>
    <source>
        <strain evidence="8 10">2010D-8464</strain>
    </source>
</reference>
<keyword evidence="3" id="KW-0479">Metal-binding</keyword>
<accession>A0AAE5YH03</accession>
<protein>
    <submittedName>
        <fullName evidence="7">UDP-2,3-diacylglucosamine diphosphatase</fullName>
    </submittedName>
</protein>
<dbReference type="PANTHER" id="PTHR34990">
    <property type="entry name" value="UDP-2,3-DIACYLGLUCOSAMINE HYDROLASE-RELATED"/>
    <property type="match status" value="1"/>
</dbReference>
<evidence type="ECO:0000313" key="8">
    <source>
        <dbReference type="EMBL" id="TXK69045.1"/>
    </source>
</evidence>
<feature type="domain" description="Calcineurin-like phosphoesterase" evidence="6">
    <location>
        <begin position="11"/>
        <end position="202"/>
    </location>
</feature>
<dbReference type="GO" id="GO:0046872">
    <property type="term" value="F:metal ion binding"/>
    <property type="evidence" value="ECO:0007669"/>
    <property type="project" value="UniProtKB-KW"/>
</dbReference>
<evidence type="ECO:0000313" key="7">
    <source>
        <dbReference type="EMBL" id="QBL13007.1"/>
    </source>
</evidence>
<name>A0AAE5YH03_9BACT</name>
<organism evidence="7 9">
    <name type="scientific">Campylobacter volucris</name>
    <dbReference type="NCBI Taxonomy" id="1031542"/>
    <lineage>
        <taxon>Bacteria</taxon>
        <taxon>Pseudomonadati</taxon>
        <taxon>Campylobacterota</taxon>
        <taxon>Epsilonproteobacteria</taxon>
        <taxon>Campylobacterales</taxon>
        <taxon>Campylobacteraceae</taxon>
        <taxon>Campylobacter</taxon>
    </lineage>
</organism>
<dbReference type="InterPro" id="IPR004843">
    <property type="entry name" value="Calcineurin-like_PHP"/>
</dbReference>
<keyword evidence="10" id="KW-1185">Reference proteome</keyword>